<gene>
    <name evidence="1" type="ORF">Tci_032823</name>
</gene>
<organism evidence="1">
    <name type="scientific">Tanacetum cinerariifolium</name>
    <name type="common">Dalmatian daisy</name>
    <name type="synonym">Chrysanthemum cinerariifolium</name>
    <dbReference type="NCBI Taxonomy" id="118510"/>
    <lineage>
        <taxon>Eukaryota</taxon>
        <taxon>Viridiplantae</taxon>
        <taxon>Streptophyta</taxon>
        <taxon>Embryophyta</taxon>
        <taxon>Tracheophyta</taxon>
        <taxon>Spermatophyta</taxon>
        <taxon>Magnoliopsida</taxon>
        <taxon>eudicotyledons</taxon>
        <taxon>Gunneridae</taxon>
        <taxon>Pentapetalae</taxon>
        <taxon>asterids</taxon>
        <taxon>campanulids</taxon>
        <taxon>Asterales</taxon>
        <taxon>Asteraceae</taxon>
        <taxon>Asteroideae</taxon>
        <taxon>Anthemideae</taxon>
        <taxon>Anthemidinae</taxon>
        <taxon>Tanacetum</taxon>
    </lineage>
</organism>
<comment type="caution">
    <text evidence="1">The sequence shown here is derived from an EMBL/GenBank/DDBJ whole genome shotgun (WGS) entry which is preliminary data.</text>
</comment>
<protein>
    <recommendedName>
        <fullName evidence="2">Gag-Pol polyprotein</fullName>
    </recommendedName>
</protein>
<accession>A0A6L2LKY5</accession>
<dbReference type="AlphaFoldDB" id="A0A6L2LKY5"/>
<evidence type="ECO:0008006" key="2">
    <source>
        <dbReference type="Google" id="ProtNLM"/>
    </source>
</evidence>
<reference evidence="1" key="1">
    <citation type="journal article" date="2019" name="Sci. Rep.">
        <title>Draft genome of Tanacetum cinerariifolium, the natural source of mosquito coil.</title>
        <authorList>
            <person name="Yamashiro T."/>
            <person name="Shiraishi A."/>
            <person name="Satake H."/>
            <person name="Nakayama K."/>
        </authorList>
    </citation>
    <scope>NUCLEOTIDE SEQUENCE</scope>
</reference>
<sequence length="400" mass="45187">MEADAQVIQTILMGHPEDIYAAVNNCEMTKEIWLRVEQMMKGSTIGAQEKKAKLFNEWEKFESTEGESIESYYHRFSKLMNDFSREKHFLEKIASDLKFLNNLQLEWNRSVTTVHQTNDLYQVDYTQLYEFLIFNQAEIAQSGMNIGQDRQIQMIGRQGIAPPIANHNANQNNNGNVVAARTEGNANENNGIQLQAEEFDLLAAAEDIDEIEDVNANCVLMANLQQASTSGIQIGKDPIYDSDGTSKNNSNVISDASSVEQSRGTIDKNSATAEEIRTHFESLYNNLATKVERVNMVNRKMRKSNADLTTELARVLLEKPDPPVVYDSEETLQLAQEKAAKFVRDFTSLAKEADDSFIKVLELENERLLKAVVSQDIMSIVQNNSIVDTFDLQTELDHTK</sequence>
<evidence type="ECO:0000313" key="1">
    <source>
        <dbReference type="EMBL" id="GEU60845.1"/>
    </source>
</evidence>
<name>A0A6L2LKY5_TANCI</name>
<proteinExistence type="predicted"/>
<dbReference type="EMBL" id="BKCJ010004404">
    <property type="protein sequence ID" value="GEU60845.1"/>
    <property type="molecule type" value="Genomic_DNA"/>
</dbReference>